<dbReference type="EMBL" id="JACOFZ010000001">
    <property type="protein sequence ID" value="MBC3879989.1"/>
    <property type="molecule type" value="Genomic_DNA"/>
</dbReference>
<proteinExistence type="predicted"/>
<organism evidence="1 2">
    <name type="scientific">Undibacterium nitidum</name>
    <dbReference type="NCBI Taxonomy" id="2762298"/>
    <lineage>
        <taxon>Bacteria</taxon>
        <taxon>Pseudomonadati</taxon>
        <taxon>Pseudomonadota</taxon>
        <taxon>Betaproteobacteria</taxon>
        <taxon>Burkholderiales</taxon>
        <taxon>Oxalobacteraceae</taxon>
        <taxon>Undibacterium</taxon>
    </lineage>
</organism>
<dbReference type="RefSeq" id="WP_186915460.1">
    <property type="nucleotide sequence ID" value="NZ_JACOFZ010000001.1"/>
</dbReference>
<dbReference type="InterPro" id="IPR032556">
    <property type="entry name" value="DUF4936"/>
</dbReference>
<keyword evidence="2" id="KW-1185">Reference proteome</keyword>
<accession>A0A923KS21</accession>
<name>A0A923KS21_9BURK</name>
<comment type="caution">
    <text evidence="1">The sequence shown here is derived from an EMBL/GenBank/DDBJ whole genome shotgun (WGS) entry which is preliminary data.</text>
</comment>
<protein>
    <submittedName>
        <fullName evidence="1">DUF4936 family protein</fullName>
    </submittedName>
</protein>
<evidence type="ECO:0000313" key="2">
    <source>
        <dbReference type="Proteomes" id="UP000627446"/>
    </source>
</evidence>
<dbReference type="Pfam" id="PF16290">
    <property type="entry name" value="DUF4936"/>
    <property type="match status" value="1"/>
</dbReference>
<dbReference type="AlphaFoldDB" id="A0A923KS21"/>
<sequence>MDCYVYYKAKVEHEQEVIGCFQRLRSSLERKGISPILQRRPESKDLMYTWMEIYHDIPSNFETIIEAGVAESGVMTFVVGTRHAEHFVRV</sequence>
<dbReference type="Proteomes" id="UP000627446">
    <property type="component" value="Unassembled WGS sequence"/>
</dbReference>
<reference evidence="1" key="1">
    <citation type="submission" date="2020-08" db="EMBL/GenBank/DDBJ databases">
        <title>Novel species isolated from subtropical streams in China.</title>
        <authorList>
            <person name="Lu H."/>
        </authorList>
    </citation>
    <scope>NUCLEOTIDE SEQUENCE</scope>
    <source>
        <strain evidence="1">LX22W</strain>
    </source>
</reference>
<evidence type="ECO:0000313" key="1">
    <source>
        <dbReference type="EMBL" id="MBC3879989.1"/>
    </source>
</evidence>
<gene>
    <name evidence="1" type="ORF">H8K36_01250</name>
</gene>